<dbReference type="Pfam" id="PF12395">
    <property type="entry name" value="DUF3658"/>
    <property type="match status" value="1"/>
</dbReference>
<name>A0A4U2Q2X5_9BACL</name>
<dbReference type="RefSeq" id="WP_137060381.1">
    <property type="nucleotide sequence ID" value="NZ_PNXQ01000002.1"/>
</dbReference>
<evidence type="ECO:0008006" key="5">
    <source>
        <dbReference type="Google" id="ProtNLM"/>
    </source>
</evidence>
<gene>
    <name evidence="3" type="ORF">C1I60_02620</name>
</gene>
<accession>A0A4U2Q2X5</accession>
<dbReference type="Proteomes" id="UP000308114">
    <property type="component" value="Unassembled WGS sequence"/>
</dbReference>
<feature type="domain" description="DUF3658" evidence="2">
    <location>
        <begin position="230"/>
        <end position="337"/>
    </location>
</feature>
<dbReference type="InterPro" id="IPR022123">
    <property type="entry name" value="DUF3658"/>
</dbReference>
<sequence length="355" mass="41213">MENKGFVEAIRSMTAGEQRLWLIDIIQVTEAVKRNEASKDDLYEQVSELYDYLLETQNRRSWWEPDEGGTQVYIVIGDSFAGSMKIALKQLGWEDTHRVISFRDNYAIGPLWQLQQEMGRRQRREWFRDYIYDEHDEDAERDDFLLLKQFAAIPAQADITIWTGSNASEQVGLRLSMYLLRNRSKDIRIKNAADAYSRLFKRPEATGLRSGEIPADKLQAILSREDKGISLTPEERERMAEEWSELAMKPEVLRIWKDGSIVSVEENYYDTYILSKVDKLHKQQAQPDFIKSARVIGEAMGHLDQQIGDEFFEYRLRALIYEGMLEIKGVPGAMRRYSIRKKASPSPIKKGPENA</sequence>
<comment type="caution">
    <text evidence="3">The sequence shown here is derived from an EMBL/GenBank/DDBJ whole genome shotgun (WGS) entry which is preliminary data.</text>
</comment>
<reference evidence="3 4" key="1">
    <citation type="submission" date="2018-01" db="EMBL/GenBank/DDBJ databases">
        <title>Bacillales members from the olive rhizosphere are effective biological control agents against Verticillium dahliae.</title>
        <authorList>
            <person name="Gomez-Lama C."/>
            <person name="Legarda G."/>
            <person name="Ruano-Rosa D."/>
            <person name="Pizarro-Tobias P."/>
            <person name="Valverde-Corredor A."/>
            <person name="Niqui J.L."/>
            <person name="Trivino J.C."/>
            <person name="Roca A."/>
            <person name="Mercado-Blanco J."/>
        </authorList>
    </citation>
    <scope>NUCLEOTIDE SEQUENCE [LARGE SCALE GENOMIC DNA]</scope>
    <source>
        <strain evidence="3 4">PIC167</strain>
    </source>
</reference>
<evidence type="ECO:0000259" key="2">
    <source>
        <dbReference type="Pfam" id="PF12395"/>
    </source>
</evidence>
<dbReference type="InterPro" id="IPR014973">
    <property type="entry name" value="DUF1835"/>
</dbReference>
<dbReference type="AlphaFoldDB" id="A0A4U2Q2X5"/>
<protein>
    <recommendedName>
        <fullName evidence="5">DUF1835 domain-containing protein</fullName>
    </recommendedName>
</protein>
<feature type="domain" description="DUF1835" evidence="1">
    <location>
        <begin position="74"/>
        <end position="188"/>
    </location>
</feature>
<evidence type="ECO:0000313" key="3">
    <source>
        <dbReference type="EMBL" id="TKH46497.1"/>
    </source>
</evidence>
<proteinExistence type="predicted"/>
<evidence type="ECO:0000259" key="1">
    <source>
        <dbReference type="Pfam" id="PF08874"/>
    </source>
</evidence>
<organism evidence="3 4">
    <name type="scientific">Paenibacillus terrae</name>
    <dbReference type="NCBI Taxonomy" id="159743"/>
    <lineage>
        <taxon>Bacteria</taxon>
        <taxon>Bacillati</taxon>
        <taxon>Bacillota</taxon>
        <taxon>Bacilli</taxon>
        <taxon>Bacillales</taxon>
        <taxon>Paenibacillaceae</taxon>
        <taxon>Paenibacillus</taxon>
    </lineage>
</organism>
<dbReference type="Pfam" id="PF08874">
    <property type="entry name" value="DUF1835"/>
    <property type="match status" value="1"/>
</dbReference>
<evidence type="ECO:0000313" key="4">
    <source>
        <dbReference type="Proteomes" id="UP000308114"/>
    </source>
</evidence>
<dbReference type="EMBL" id="PNXQ01000002">
    <property type="protein sequence ID" value="TKH46497.1"/>
    <property type="molecule type" value="Genomic_DNA"/>
</dbReference>